<dbReference type="AlphaFoldDB" id="A0A835LNF2"/>
<comment type="caution">
    <text evidence="8">The sequence shown here is derived from an EMBL/GenBank/DDBJ whole genome shotgun (WGS) entry which is preliminary data.</text>
</comment>
<dbReference type="InterPro" id="IPR020058">
    <property type="entry name" value="Glu/Gln-tRNA-synth_Ib_cat-dom"/>
</dbReference>
<evidence type="ECO:0000256" key="3">
    <source>
        <dbReference type="ARBA" id="ARBA00022840"/>
    </source>
</evidence>
<evidence type="ECO:0000256" key="6">
    <source>
        <dbReference type="RuleBase" id="RU363037"/>
    </source>
</evidence>
<feature type="domain" description="Glutamyl/glutaminyl-tRNA synthetase class Ib catalytic" evidence="7">
    <location>
        <begin position="74"/>
        <end position="119"/>
    </location>
</feature>
<keyword evidence="1 6" id="KW-0436">Ligase</keyword>
<dbReference type="GO" id="GO:0005829">
    <property type="term" value="C:cytosol"/>
    <property type="evidence" value="ECO:0007669"/>
    <property type="project" value="TreeGrafter"/>
</dbReference>
<proteinExistence type="inferred from homology"/>
<keyword evidence="5 6" id="KW-0030">Aminoacyl-tRNA synthetase</keyword>
<keyword evidence="4 6" id="KW-0648">Protein biosynthesis</keyword>
<feature type="non-terminal residue" evidence="8">
    <location>
        <position position="123"/>
    </location>
</feature>
<protein>
    <recommendedName>
        <fullName evidence="7">Glutamyl/glutaminyl-tRNA synthetase class Ib catalytic domain-containing protein</fullName>
    </recommendedName>
</protein>
<evidence type="ECO:0000256" key="4">
    <source>
        <dbReference type="ARBA" id="ARBA00022917"/>
    </source>
</evidence>
<evidence type="ECO:0000256" key="2">
    <source>
        <dbReference type="ARBA" id="ARBA00022741"/>
    </source>
</evidence>
<dbReference type="Pfam" id="PF00749">
    <property type="entry name" value="tRNA-synt_1c"/>
    <property type="match status" value="1"/>
</dbReference>
<dbReference type="EMBL" id="JADFTS010000007">
    <property type="protein sequence ID" value="KAF9597834.1"/>
    <property type="molecule type" value="Genomic_DNA"/>
</dbReference>
<dbReference type="GO" id="GO:0005524">
    <property type="term" value="F:ATP binding"/>
    <property type="evidence" value="ECO:0007669"/>
    <property type="project" value="UniProtKB-KW"/>
</dbReference>
<accession>A0A835LNF2</accession>
<comment type="similarity">
    <text evidence="6">Belongs to the class-I aminoacyl-tRNA synthetase family.</text>
</comment>
<dbReference type="InterPro" id="IPR014729">
    <property type="entry name" value="Rossmann-like_a/b/a_fold"/>
</dbReference>
<evidence type="ECO:0000313" key="9">
    <source>
        <dbReference type="Proteomes" id="UP000631114"/>
    </source>
</evidence>
<reference evidence="8 9" key="1">
    <citation type="submission" date="2020-10" db="EMBL/GenBank/DDBJ databases">
        <title>The Coptis chinensis genome and diversification of protoberbering-type alkaloids.</title>
        <authorList>
            <person name="Wang B."/>
            <person name="Shu S."/>
            <person name="Song C."/>
            <person name="Liu Y."/>
        </authorList>
    </citation>
    <scope>NUCLEOTIDE SEQUENCE [LARGE SCALE GENOMIC DNA]</scope>
    <source>
        <strain evidence="8">HL-2020</strain>
        <tissue evidence="8">Leaf</tissue>
    </source>
</reference>
<dbReference type="Gene3D" id="3.40.50.620">
    <property type="entry name" value="HUPs"/>
    <property type="match status" value="1"/>
</dbReference>
<name>A0A835LNF2_9MAGN</name>
<dbReference type="OrthoDB" id="1740467at2759"/>
<dbReference type="SUPFAM" id="SSF52374">
    <property type="entry name" value="Nucleotidylyl transferase"/>
    <property type="match status" value="1"/>
</dbReference>
<gene>
    <name evidence="8" type="ORF">IFM89_021919</name>
</gene>
<organism evidence="8 9">
    <name type="scientific">Coptis chinensis</name>
    <dbReference type="NCBI Taxonomy" id="261450"/>
    <lineage>
        <taxon>Eukaryota</taxon>
        <taxon>Viridiplantae</taxon>
        <taxon>Streptophyta</taxon>
        <taxon>Embryophyta</taxon>
        <taxon>Tracheophyta</taxon>
        <taxon>Spermatophyta</taxon>
        <taxon>Magnoliopsida</taxon>
        <taxon>Ranunculales</taxon>
        <taxon>Ranunculaceae</taxon>
        <taxon>Coptidoideae</taxon>
        <taxon>Coptis</taxon>
    </lineage>
</organism>
<dbReference type="PANTHER" id="PTHR43097">
    <property type="entry name" value="GLUTAMINE-TRNA LIGASE"/>
    <property type="match status" value="1"/>
</dbReference>
<dbReference type="GO" id="GO:0006425">
    <property type="term" value="P:glutaminyl-tRNA aminoacylation"/>
    <property type="evidence" value="ECO:0007669"/>
    <property type="project" value="TreeGrafter"/>
</dbReference>
<evidence type="ECO:0000313" key="8">
    <source>
        <dbReference type="EMBL" id="KAF9597834.1"/>
    </source>
</evidence>
<evidence type="ECO:0000256" key="5">
    <source>
        <dbReference type="ARBA" id="ARBA00023146"/>
    </source>
</evidence>
<dbReference type="GO" id="GO:0004819">
    <property type="term" value="F:glutamine-tRNA ligase activity"/>
    <property type="evidence" value="ECO:0007669"/>
    <property type="project" value="TreeGrafter"/>
</dbReference>
<evidence type="ECO:0000256" key="1">
    <source>
        <dbReference type="ARBA" id="ARBA00022598"/>
    </source>
</evidence>
<keyword evidence="9" id="KW-1185">Reference proteome</keyword>
<keyword evidence="2 6" id="KW-0547">Nucleotide-binding</keyword>
<sequence length="123" mass="14204">MYEEVRAVAEGYDEQVNNKTIESFVCVGVRFCKKVDAKVCKDVKVFEEVCGVVDLICSFQVHTEVFFSDRPVLRAIFVSFGLAKERDECYYLRFDDTNPEAEKKEYIDHIKEIVQLVGLGTFQ</sequence>
<dbReference type="Proteomes" id="UP000631114">
    <property type="component" value="Unassembled WGS sequence"/>
</dbReference>
<dbReference type="InterPro" id="IPR050132">
    <property type="entry name" value="Gln/Glu-tRNA_Ligase"/>
</dbReference>
<dbReference type="PANTHER" id="PTHR43097:SF4">
    <property type="entry name" value="GLUTAMINE--TRNA LIGASE"/>
    <property type="match status" value="1"/>
</dbReference>
<keyword evidence="3 6" id="KW-0067">ATP-binding</keyword>
<evidence type="ECO:0000259" key="7">
    <source>
        <dbReference type="Pfam" id="PF00749"/>
    </source>
</evidence>